<dbReference type="Gene3D" id="3.40.50.720">
    <property type="entry name" value="NAD(P)-binding Rossmann-like Domain"/>
    <property type="match status" value="1"/>
</dbReference>
<evidence type="ECO:0000256" key="8">
    <source>
        <dbReference type="ARBA" id="ARBA00023144"/>
    </source>
</evidence>
<proteinExistence type="inferred from homology"/>
<dbReference type="CDD" id="cd05247">
    <property type="entry name" value="UDP_G4E_1_SDR_e"/>
    <property type="match status" value="1"/>
</dbReference>
<keyword evidence="10 11" id="KW-0119">Carbohydrate metabolism</keyword>
<sequence length="332" mass="36946">MRILVTGGAGYIGSHTVAELVDHGHEVTVIDNLSQGHRQALEPFPTVEFYQLSLFDEEALTQIMREKGIESVVHFAAFSLVGQSTKEPLLYYRNNVSGTERLLSAMVTSGVKRIVFSSTAAVYGDPSTLPIPEGARTLPTNPYGETKLAIEKMLRWANEAYAIKSISLRYFNAAGAHTKYPIGEDHRPESHLIPLVLQTALGQREAIHIYGCDYPTPDGSCVRDYIHVMDLASAHRLALEWLVENSGSQVFNLGNGLGFSVREVIEMAERVVGKPIPIVESDRRWGDPAVLVASPERAKLTLGWKQEYPELSDIIRSAWNWHSQHPHGYEQE</sequence>
<evidence type="ECO:0000256" key="10">
    <source>
        <dbReference type="ARBA" id="ARBA00023277"/>
    </source>
</evidence>
<dbReference type="Gene3D" id="3.90.25.10">
    <property type="entry name" value="UDP-galactose 4-epimerase, domain 1"/>
    <property type="match status" value="1"/>
</dbReference>
<comment type="similarity">
    <text evidence="4 11">Belongs to the NAD(P)-dependent epimerase/dehydratase family.</text>
</comment>
<dbReference type="Pfam" id="PF01370">
    <property type="entry name" value="Epimerase"/>
    <property type="match status" value="1"/>
</dbReference>
<dbReference type="AlphaFoldDB" id="A0A1M6W1R6"/>
<dbReference type="GO" id="GO:0003978">
    <property type="term" value="F:UDP-glucose 4-epimerase activity"/>
    <property type="evidence" value="ECO:0007669"/>
    <property type="project" value="UniProtKB-UniRule"/>
</dbReference>
<gene>
    <name evidence="13" type="ORF">SAMN05443507_12528</name>
</gene>
<dbReference type="EMBL" id="FRAF01000025">
    <property type="protein sequence ID" value="SHK87684.1"/>
    <property type="molecule type" value="Genomic_DNA"/>
</dbReference>
<evidence type="ECO:0000256" key="7">
    <source>
        <dbReference type="ARBA" id="ARBA00023027"/>
    </source>
</evidence>
<keyword evidence="14" id="KW-1185">Reference proteome</keyword>
<dbReference type="Proteomes" id="UP000184016">
    <property type="component" value="Unassembled WGS sequence"/>
</dbReference>
<comment type="pathway">
    <text evidence="3 11">Carbohydrate metabolism; galactose metabolism.</text>
</comment>
<dbReference type="PANTHER" id="PTHR43725:SF53">
    <property type="entry name" value="UDP-ARABINOSE 4-EPIMERASE 1"/>
    <property type="match status" value="1"/>
</dbReference>
<comment type="cofactor">
    <cofactor evidence="2 11">
        <name>NAD(+)</name>
        <dbReference type="ChEBI" id="CHEBI:57540"/>
    </cofactor>
</comment>
<dbReference type="EC" id="5.1.3.2" evidence="5 11"/>
<dbReference type="PANTHER" id="PTHR43725">
    <property type="entry name" value="UDP-GLUCOSE 4-EPIMERASE"/>
    <property type="match status" value="1"/>
</dbReference>
<keyword evidence="8" id="KW-0299">Galactose metabolism</keyword>
<dbReference type="GO" id="GO:0033499">
    <property type="term" value="P:galactose catabolic process via UDP-galactose, Leloir pathway"/>
    <property type="evidence" value="ECO:0007669"/>
    <property type="project" value="TreeGrafter"/>
</dbReference>
<keyword evidence="9 11" id="KW-0413">Isomerase</keyword>
<dbReference type="OrthoDB" id="181047at2"/>
<dbReference type="SUPFAM" id="SSF51735">
    <property type="entry name" value="NAD(P)-binding Rossmann-fold domains"/>
    <property type="match status" value="1"/>
</dbReference>
<evidence type="ECO:0000256" key="2">
    <source>
        <dbReference type="ARBA" id="ARBA00001911"/>
    </source>
</evidence>
<reference evidence="14" key="1">
    <citation type="submission" date="2016-11" db="EMBL/GenBank/DDBJ databases">
        <authorList>
            <person name="Varghese N."/>
            <person name="Submissions S."/>
        </authorList>
    </citation>
    <scope>NUCLEOTIDE SEQUENCE [LARGE SCALE GENOMIC DNA]</scope>
    <source>
        <strain evidence="14">USBA-503</strain>
    </source>
</reference>
<evidence type="ECO:0000313" key="14">
    <source>
        <dbReference type="Proteomes" id="UP000184016"/>
    </source>
</evidence>
<accession>A0A1M6W1R6</accession>
<dbReference type="InterPro" id="IPR001509">
    <property type="entry name" value="Epimerase_deHydtase"/>
</dbReference>
<protein>
    <recommendedName>
        <fullName evidence="6 11">UDP-glucose 4-epimerase</fullName>
        <ecNumber evidence="5 11">5.1.3.2</ecNumber>
    </recommendedName>
</protein>
<comment type="catalytic activity">
    <reaction evidence="1 11">
        <text>UDP-alpha-D-glucose = UDP-alpha-D-galactose</text>
        <dbReference type="Rhea" id="RHEA:22168"/>
        <dbReference type="ChEBI" id="CHEBI:58885"/>
        <dbReference type="ChEBI" id="CHEBI:66914"/>
        <dbReference type="EC" id="5.1.3.2"/>
    </reaction>
</comment>
<name>A0A1M6W1R6_9BACL</name>
<evidence type="ECO:0000256" key="5">
    <source>
        <dbReference type="ARBA" id="ARBA00013189"/>
    </source>
</evidence>
<evidence type="ECO:0000256" key="6">
    <source>
        <dbReference type="ARBA" id="ARBA00018569"/>
    </source>
</evidence>
<dbReference type="InterPro" id="IPR036291">
    <property type="entry name" value="NAD(P)-bd_dom_sf"/>
</dbReference>
<evidence type="ECO:0000256" key="3">
    <source>
        <dbReference type="ARBA" id="ARBA00004947"/>
    </source>
</evidence>
<dbReference type="RefSeq" id="WP_072875003.1">
    <property type="nucleotide sequence ID" value="NZ_FRAF01000025.1"/>
</dbReference>
<evidence type="ECO:0000259" key="12">
    <source>
        <dbReference type="Pfam" id="PF01370"/>
    </source>
</evidence>
<comment type="subunit">
    <text evidence="11">Homodimer.</text>
</comment>
<dbReference type="NCBIfam" id="TIGR01179">
    <property type="entry name" value="galE"/>
    <property type="match status" value="1"/>
</dbReference>
<evidence type="ECO:0000256" key="4">
    <source>
        <dbReference type="ARBA" id="ARBA00007637"/>
    </source>
</evidence>
<evidence type="ECO:0000256" key="1">
    <source>
        <dbReference type="ARBA" id="ARBA00000083"/>
    </source>
</evidence>
<dbReference type="STRING" id="1830138.SAMN05443507_12528"/>
<evidence type="ECO:0000256" key="9">
    <source>
        <dbReference type="ARBA" id="ARBA00023235"/>
    </source>
</evidence>
<evidence type="ECO:0000313" key="13">
    <source>
        <dbReference type="EMBL" id="SHK87684.1"/>
    </source>
</evidence>
<organism evidence="13 14">
    <name type="scientific">Alicyclobacillus tolerans</name>
    <dbReference type="NCBI Taxonomy" id="90970"/>
    <lineage>
        <taxon>Bacteria</taxon>
        <taxon>Bacillati</taxon>
        <taxon>Bacillota</taxon>
        <taxon>Bacilli</taxon>
        <taxon>Bacillales</taxon>
        <taxon>Alicyclobacillaceae</taxon>
        <taxon>Alicyclobacillus</taxon>
    </lineage>
</organism>
<dbReference type="UniPathway" id="UPA00214"/>
<feature type="domain" description="NAD-dependent epimerase/dehydratase" evidence="12">
    <location>
        <begin position="3"/>
        <end position="254"/>
    </location>
</feature>
<keyword evidence="7 11" id="KW-0520">NAD</keyword>
<dbReference type="InterPro" id="IPR005886">
    <property type="entry name" value="UDP_G4E"/>
</dbReference>
<evidence type="ECO:0000256" key="11">
    <source>
        <dbReference type="RuleBase" id="RU366046"/>
    </source>
</evidence>